<reference evidence="8 9" key="1">
    <citation type="journal article" date="2015" name="Genome Biol. Evol.">
        <title>Phylogenomic analyses indicate that early fungi evolved digesting cell walls of algal ancestors of land plants.</title>
        <authorList>
            <person name="Chang Y."/>
            <person name="Wang S."/>
            <person name="Sekimoto S."/>
            <person name="Aerts A.L."/>
            <person name="Choi C."/>
            <person name="Clum A."/>
            <person name="LaButti K.M."/>
            <person name="Lindquist E.A."/>
            <person name="Yee Ngan C."/>
            <person name="Ohm R.A."/>
            <person name="Salamov A.A."/>
            <person name="Grigoriev I.V."/>
            <person name="Spatafora J.W."/>
            <person name="Berbee M.L."/>
        </authorList>
    </citation>
    <scope>NUCLEOTIDE SEQUENCE [LARGE SCALE GENOMIC DNA]</scope>
    <source>
        <strain evidence="8 9">NRRL 28638</strain>
    </source>
</reference>
<dbReference type="Proteomes" id="UP000070444">
    <property type="component" value="Unassembled WGS sequence"/>
</dbReference>
<gene>
    <name evidence="8" type="ORF">CONCODRAFT_79452</name>
</gene>
<dbReference type="InterPro" id="IPR009072">
    <property type="entry name" value="Histone-fold"/>
</dbReference>
<dbReference type="GO" id="GO:0007059">
    <property type="term" value="P:chromosome segregation"/>
    <property type="evidence" value="ECO:0007669"/>
    <property type="project" value="TreeGrafter"/>
</dbReference>
<protein>
    <submittedName>
        <fullName evidence="8">Centromere protein W-like protein</fullName>
    </submittedName>
</protein>
<evidence type="ECO:0000256" key="3">
    <source>
        <dbReference type="ARBA" id="ARBA00022454"/>
    </source>
</evidence>
<dbReference type="AlphaFoldDB" id="A0A137P2D8"/>
<evidence type="ECO:0000256" key="5">
    <source>
        <dbReference type="ARBA" id="ARBA00023242"/>
    </source>
</evidence>
<keyword evidence="5" id="KW-0539">Nucleus</keyword>
<keyword evidence="3" id="KW-0158">Chromosome</keyword>
<proteinExistence type="inferred from homology"/>
<dbReference type="Pfam" id="PF15510">
    <property type="entry name" value="CENP-W"/>
    <property type="match status" value="1"/>
</dbReference>
<accession>A0A137P2D8</accession>
<evidence type="ECO:0000256" key="4">
    <source>
        <dbReference type="ARBA" id="ARBA00022838"/>
    </source>
</evidence>
<dbReference type="GO" id="GO:0005654">
    <property type="term" value="C:nucleoplasm"/>
    <property type="evidence" value="ECO:0007669"/>
    <property type="project" value="TreeGrafter"/>
</dbReference>
<comment type="similarity">
    <text evidence="7">Belongs to the CENP-W/WIP1 family.</text>
</comment>
<dbReference type="EMBL" id="KQ964544">
    <property type="protein sequence ID" value="KXN69205.1"/>
    <property type="molecule type" value="Genomic_DNA"/>
</dbReference>
<dbReference type="GO" id="GO:0046982">
    <property type="term" value="F:protein heterodimerization activity"/>
    <property type="evidence" value="ECO:0007669"/>
    <property type="project" value="InterPro"/>
</dbReference>
<keyword evidence="6" id="KW-0137">Centromere</keyword>
<dbReference type="GO" id="GO:0003677">
    <property type="term" value="F:DNA binding"/>
    <property type="evidence" value="ECO:0007669"/>
    <property type="project" value="InterPro"/>
</dbReference>
<dbReference type="GO" id="GO:0000278">
    <property type="term" value="P:mitotic cell cycle"/>
    <property type="evidence" value="ECO:0007669"/>
    <property type="project" value="InterPro"/>
</dbReference>
<evidence type="ECO:0000256" key="6">
    <source>
        <dbReference type="ARBA" id="ARBA00023328"/>
    </source>
</evidence>
<dbReference type="GO" id="GO:0051382">
    <property type="term" value="P:kinetochore assembly"/>
    <property type="evidence" value="ECO:0007669"/>
    <property type="project" value="InterPro"/>
</dbReference>
<dbReference type="GO" id="GO:0000776">
    <property type="term" value="C:kinetochore"/>
    <property type="evidence" value="ECO:0007669"/>
    <property type="project" value="UniProtKB-KW"/>
</dbReference>
<dbReference type="InterPro" id="IPR028847">
    <property type="entry name" value="CENP-W"/>
</dbReference>
<dbReference type="OMA" id="YILFMQE"/>
<comment type="subcellular location">
    <subcellularLocation>
        <location evidence="2">Chromosome</location>
        <location evidence="2">Centromere</location>
        <location evidence="2">Kinetochore</location>
    </subcellularLocation>
    <subcellularLocation>
        <location evidence="1">Nucleus</location>
    </subcellularLocation>
</comment>
<sequence>MKYVYPTSRLRKCLKKHEPNLSLSKRAEVMVYLNYILFLKQLVEEAKLESRSSYNSNSIQPEHVERVLEKVLNKHQG</sequence>
<evidence type="ECO:0000313" key="8">
    <source>
        <dbReference type="EMBL" id="KXN69205.1"/>
    </source>
</evidence>
<dbReference type="SUPFAM" id="SSF47113">
    <property type="entry name" value="Histone-fold"/>
    <property type="match status" value="1"/>
</dbReference>
<keyword evidence="4" id="KW-0995">Kinetochore</keyword>
<dbReference type="OrthoDB" id="2543597at2759"/>
<evidence type="ECO:0000313" key="9">
    <source>
        <dbReference type="Proteomes" id="UP000070444"/>
    </source>
</evidence>
<evidence type="ECO:0000256" key="2">
    <source>
        <dbReference type="ARBA" id="ARBA00004629"/>
    </source>
</evidence>
<name>A0A137P2D8_CONC2</name>
<dbReference type="InterPro" id="IPR052484">
    <property type="entry name" value="CENP-W/WIP1"/>
</dbReference>
<organism evidence="8 9">
    <name type="scientific">Conidiobolus coronatus (strain ATCC 28846 / CBS 209.66 / NRRL 28638)</name>
    <name type="common">Delacroixia coronata</name>
    <dbReference type="NCBI Taxonomy" id="796925"/>
    <lineage>
        <taxon>Eukaryota</taxon>
        <taxon>Fungi</taxon>
        <taxon>Fungi incertae sedis</taxon>
        <taxon>Zoopagomycota</taxon>
        <taxon>Entomophthoromycotina</taxon>
        <taxon>Entomophthoromycetes</taxon>
        <taxon>Entomophthorales</taxon>
        <taxon>Ancylistaceae</taxon>
        <taxon>Conidiobolus</taxon>
    </lineage>
</organism>
<evidence type="ECO:0000256" key="1">
    <source>
        <dbReference type="ARBA" id="ARBA00004123"/>
    </source>
</evidence>
<dbReference type="PANTHER" id="PTHR34832">
    <property type="entry name" value="CENTROMERE PROTEIN W"/>
    <property type="match status" value="1"/>
</dbReference>
<dbReference type="Gene3D" id="1.10.20.10">
    <property type="entry name" value="Histone, subunit A"/>
    <property type="match status" value="1"/>
</dbReference>
<evidence type="ECO:0000256" key="7">
    <source>
        <dbReference type="ARBA" id="ARBA00038432"/>
    </source>
</evidence>
<dbReference type="PANTHER" id="PTHR34832:SF1">
    <property type="entry name" value="CENTROMERE PROTEIN W"/>
    <property type="match status" value="1"/>
</dbReference>
<dbReference type="CDD" id="cd13732">
    <property type="entry name" value="HFD_CENP-W"/>
    <property type="match status" value="1"/>
</dbReference>
<keyword evidence="9" id="KW-1185">Reference proteome</keyword>